<dbReference type="EMBL" id="QFVR01000007">
    <property type="protein sequence ID" value="PWI25689.1"/>
    <property type="molecule type" value="Genomic_DNA"/>
</dbReference>
<sequence length="117" mass="13865">MNTNSFFRTTMAADYTTKKFFEKVASDINMQLKQWDEYTIIDVKLWRSYTIAIIHGGKNYRVVLSKNEVDILRHTHPYAVDQKIWHALHHQGLSLQKSEGNYFSKVWQKSVLHYNIS</sequence>
<dbReference type="OrthoDB" id="8480699at2"/>
<protein>
    <submittedName>
        <fullName evidence="1">Uncharacterized protein</fullName>
    </submittedName>
</protein>
<proteinExistence type="predicted"/>
<dbReference type="Proteomes" id="UP000245938">
    <property type="component" value="Unassembled WGS sequence"/>
</dbReference>
<dbReference type="RefSeq" id="WP_109305743.1">
    <property type="nucleotide sequence ID" value="NZ_BJUF01000013.1"/>
</dbReference>
<dbReference type="AlphaFoldDB" id="A0A2U3AMD4"/>
<evidence type="ECO:0000313" key="2">
    <source>
        <dbReference type="Proteomes" id="UP000245938"/>
    </source>
</evidence>
<name>A0A2U3AMD4_9BACL</name>
<reference evidence="1 2" key="1">
    <citation type="submission" date="2018-05" db="EMBL/GenBank/DDBJ databases">
        <title>Kurthia sibirica genome sequence.</title>
        <authorList>
            <person name="Maclea K.S."/>
            <person name="Goen A.E."/>
        </authorList>
    </citation>
    <scope>NUCLEOTIDE SEQUENCE [LARGE SCALE GENOMIC DNA]</scope>
    <source>
        <strain evidence="1 2">ATCC 49154</strain>
    </source>
</reference>
<keyword evidence="2" id="KW-1185">Reference proteome</keyword>
<gene>
    <name evidence="1" type="ORF">DEX24_07205</name>
</gene>
<accession>A0A2U3AMD4</accession>
<organism evidence="1 2">
    <name type="scientific">Kurthia sibirica</name>
    <dbReference type="NCBI Taxonomy" id="202750"/>
    <lineage>
        <taxon>Bacteria</taxon>
        <taxon>Bacillati</taxon>
        <taxon>Bacillota</taxon>
        <taxon>Bacilli</taxon>
        <taxon>Bacillales</taxon>
        <taxon>Caryophanaceae</taxon>
        <taxon>Kurthia</taxon>
    </lineage>
</organism>
<evidence type="ECO:0000313" key="1">
    <source>
        <dbReference type="EMBL" id="PWI25689.1"/>
    </source>
</evidence>
<comment type="caution">
    <text evidence="1">The sequence shown here is derived from an EMBL/GenBank/DDBJ whole genome shotgun (WGS) entry which is preliminary data.</text>
</comment>